<evidence type="ECO:0000256" key="4">
    <source>
        <dbReference type="ARBA" id="ARBA00022777"/>
    </source>
</evidence>
<feature type="binding site" evidence="6">
    <location>
        <begin position="207"/>
        <end position="211"/>
    </location>
    <ligand>
        <name>ATP</name>
        <dbReference type="ChEBI" id="CHEBI:30616"/>
    </ligand>
</feature>
<organism evidence="8 9">
    <name type="scientific">Macrococcoides goetzii</name>
    <dbReference type="NCBI Taxonomy" id="1891097"/>
    <lineage>
        <taxon>Bacteria</taxon>
        <taxon>Bacillati</taxon>
        <taxon>Bacillota</taxon>
        <taxon>Bacilli</taxon>
        <taxon>Bacillales</taxon>
        <taxon>Staphylococcaceae</taxon>
        <taxon>Macrococcoides</taxon>
    </lineage>
</organism>
<keyword evidence="6" id="KW-0963">Cytoplasm</keyword>
<feature type="binding site" evidence="6">
    <location>
        <position position="8"/>
    </location>
    <ligand>
        <name>Mg(2+)</name>
        <dbReference type="ChEBI" id="CHEBI:18420"/>
    </ligand>
</feature>
<dbReference type="SUPFAM" id="SSF53067">
    <property type="entry name" value="Actin-like ATPase domain"/>
    <property type="match status" value="2"/>
</dbReference>
<dbReference type="EMBL" id="MJBI02000001">
    <property type="protein sequence ID" value="RAI82221.1"/>
    <property type="molecule type" value="Genomic_DNA"/>
</dbReference>
<dbReference type="Gene3D" id="3.30.420.40">
    <property type="match status" value="2"/>
</dbReference>
<keyword evidence="6" id="KW-0460">Magnesium</keyword>
<comment type="catalytic activity">
    <reaction evidence="6">
        <text>acetate + ATP = acetyl phosphate + ADP</text>
        <dbReference type="Rhea" id="RHEA:11352"/>
        <dbReference type="ChEBI" id="CHEBI:22191"/>
        <dbReference type="ChEBI" id="CHEBI:30089"/>
        <dbReference type="ChEBI" id="CHEBI:30616"/>
        <dbReference type="ChEBI" id="CHEBI:456216"/>
        <dbReference type="EC" id="2.7.2.1"/>
    </reaction>
</comment>
<dbReference type="PANTHER" id="PTHR21060:SF15">
    <property type="entry name" value="ACETATE KINASE-RELATED"/>
    <property type="match status" value="1"/>
</dbReference>
<dbReference type="HAMAP" id="MF_00020">
    <property type="entry name" value="Acetate_kinase"/>
    <property type="match status" value="1"/>
</dbReference>
<dbReference type="InterPro" id="IPR043129">
    <property type="entry name" value="ATPase_NBD"/>
</dbReference>
<keyword evidence="3 6" id="KW-0547">Nucleotide-binding</keyword>
<dbReference type="PIRSF" id="PIRSF000722">
    <property type="entry name" value="Acetate_prop_kin"/>
    <property type="match status" value="1"/>
</dbReference>
<evidence type="ECO:0000256" key="5">
    <source>
        <dbReference type="ARBA" id="ARBA00022840"/>
    </source>
</evidence>
<evidence type="ECO:0000256" key="7">
    <source>
        <dbReference type="RuleBase" id="RU003835"/>
    </source>
</evidence>
<comment type="similarity">
    <text evidence="1 6 7">Belongs to the acetokinase family.</text>
</comment>
<comment type="function">
    <text evidence="6">Catalyzes the formation of acetyl phosphate from acetate and ATP. Can also catalyze the reverse reaction.</text>
</comment>
<feature type="binding site" evidence="6">
    <location>
        <position position="15"/>
    </location>
    <ligand>
        <name>ATP</name>
        <dbReference type="ChEBI" id="CHEBI:30616"/>
    </ligand>
</feature>
<dbReference type="GO" id="GO:0005524">
    <property type="term" value="F:ATP binding"/>
    <property type="evidence" value="ECO:0007669"/>
    <property type="project" value="UniProtKB-KW"/>
</dbReference>
<dbReference type="NCBIfam" id="TIGR00016">
    <property type="entry name" value="ackA"/>
    <property type="match status" value="1"/>
</dbReference>
<dbReference type="GO" id="GO:0000287">
    <property type="term" value="F:magnesium ion binding"/>
    <property type="evidence" value="ECO:0007669"/>
    <property type="project" value="UniProtKB-UniRule"/>
</dbReference>
<keyword evidence="4 6" id="KW-0418">Kinase</keyword>
<sequence length="399" mass="43920">MKKIMAINAGSSSLKFQLFEMPSEKVLTKGLVERIGLKNSVFTITVDGEKRTRTIDIKDHEEAVDMMLARMIHYDIIKSVDELDGTGHRVVQGGDLFPTSALVNRDVEEKIAKLIELAPLHNAANLMGIQAFRRMLPDIPHVAVFDTSFHSTMPETAFLYSLPYQYYKAHKVRKYGAHGTSHKYVAQRAAEMMDRKPEEGLKIISCHIGNGGSITAVKDGKSVDTSMGFTPLAGITMGTRTGDIDVATIPYLMEKLHKSAEELLNVYNKESGVLGITGISSDMRDIEIAAEKNEGRAQLALDIYVDRIQKYIGQYAAVMGGVDGILFTAGVGENSDTIREAVCEKLEFLGVKVDPEKNNGLRGKEAIISTDDSRVTVMVIPTDEEVMIARDVMEFGELG</sequence>
<reference evidence="8 9" key="1">
    <citation type="journal article" date="2018" name="Front. Microbiol.">
        <title>Description and Comparative Genomics of Macrococcus caseolyticus subsp. hominis subsp. nov., Macrococcus goetzii sp. nov., Macrococcus epidermidis sp. nov., and Macrococcus bohemicus sp. nov., Novel Macrococci From Human Clinical Material With Virulence Potential and Suspected Uptake of Foreign DNA by Natural Transformation.</title>
        <authorList>
            <person name="Maslanova I."/>
            <person name="Wertheimer Z."/>
            <person name="Sedlacek I."/>
            <person name="Svec P."/>
            <person name="Indrakova A."/>
            <person name="Kovarovic V."/>
            <person name="Schumann P."/>
            <person name="Sproer C."/>
            <person name="Kralova S."/>
            <person name="Sedo O."/>
            <person name="Kristofova L."/>
            <person name="Vrbovska V."/>
            <person name="Fuzik T."/>
            <person name="Petras P."/>
            <person name="Zdrahal Z."/>
            <person name="Ruzickova V."/>
            <person name="Doskar J."/>
            <person name="Pantucek R."/>
        </authorList>
    </citation>
    <scope>NUCLEOTIDE SEQUENCE [LARGE SCALE GENOMIC DNA]</scope>
    <source>
        <strain evidence="8 9">CCM 4927</strain>
    </source>
</reference>
<comment type="cofactor">
    <cofactor evidence="6">
        <name>Mg(2+)</name>
        <dbReference type="ChEBI" id="CHEBI:18420"/>
    </cofactor>
    <cofactor evidence="6">
        <name>Mn(2+)</name>
        <dbReference type="ChEBI" id="CHEBI:29035"/>
    </cofactor>
    <text evidence="6">Mg(2+). Can also accept Mn(2+).</text>
</comment>
<evidence type="ECO:0000256" key="2">
    <source>
        <dbReference type="ARBA" id="ARBA00022679"/>
    </source>
</evidence>
<feature type="binding site" evidence="6">
    <location>
        <position position="384"/>
    </location>
    <ligand>
        <name>Mg(2+)</name>
        <dbReference type="ChEBI" id="CHEBI:18420"/>
    </ligand>
</feature>
<dbReference type="PANTHER" id="PTHR21060">
    <property type="entry name" value="ACETATE KINASE"/>
    <property type="match status" value="1"/>
</dbReference>
<comment type="pathway">
    <text evidence="6">Metabolic intermediate biosynthesis; acetyl-CoA biosynthesis; acetyl-CoA from acetate: step 1/2.</text>
</comment>
<dbReference type="InterPro" id="IPR004372">
    <property type="entry name" value="Ac/propionate_kinase"/>
</dbReference>
<evidence type="ECO:0000256" key="3">
    <source>
        <dbReference type="ARBA" id="ARBA00022741"/>
    </source>
</evidence>
<dbReference type="GO" id="GO:0005737">
    <property type="term" value="C:cytoplasm"/>
    <property type="evidence" value="ECO:0007669"/>
    <property type="project" value="UniProtKB-SubCell"/>
</dbReference>
<comment type="caution">
    <text evidence="8">The sequence shown here is derived from an EMBL/GenBank/DDBJ whole genome shotgun (WGS) entry which is preliminary data.</text>
</comment>
<dbReference type="UniPathway" id="UPA00340">
    <property type="reaction ID" value="UER00458"/>
</dbReference>
<dbReference type="EC" id="2.7.2.1" evidence="6"/>
<feature type="binding site" evidence="6">
    <location>
        <begin position="330"/>
        <end position="334"/>
    </location>
    <ligand>
        <name>ATP</name>
        <dbReference type="ChEBI" id="CHEBI:30616"/>
    </ligand>
</feature>
<dbReference type="RefSeq" id="WP_099579895.1">
    <property type="nucleotide sequence ID" value="NZ_MJBI02000001.1"/>
</dbReference>
<dbReference type="PROSITE" id="PS01076">
    <property type="entry name" value="ACETATE_KINASE_2"/>
    <property type="match status" value="1"/>
</dbReference>
<evidence type="ECO:0000313" key="9">
    <source>
        <dbReference type="Proteomes" id="UP000229523"/>
    </source>
</evidence>
<keyword evidence="6" id="KW-0479">Metal-binding</keyword>
<dbReference type="InterPro" id="IPR023865">
    <property type="entry name" value="Aliphatic_acid_kinase_CS"/>
</dbReference>
<evidence type="ECO:0000256" key="1">
    <source>
        <dbReference type="ARBA" id="ARBA00008748"/>
    </source>
</evidence>
<name>A0A2G5NP07_9STAP</name>
<protein>
    <recommendedName>
        <fullName evidence="6">Acetate kinase</fullName>
        <ecNumber evidence="6">2.7.2.1</ecNumber>
    </recommendedName>
    <alternativeName>
        <fullName evidence="6">Acetokinase</fullName>
    </alternativeName>
</protein>
<feature type="binding site" evidence="6">
    <location>
        <begin position="282"/>
        <end position="284"/>
    </location>
    <ligand>
        <name>ATP</name>
        <dbReference type="ChEBI" id="CHEBI:30616"/>
    </ligand>
</feature>
<dbReference type="PROSITE" id="PS01075">
    <property type="entry name" value="ACETATE_KINASE_1"/>
    <property type="match status" value="1"/>
</dbReference>
<comment type="subcellular location">
    <subcellularLocation>
        <location evidence="6">Cytoplasm</location>
    </subcellularLocation>
</comment>
<dbReference type="AlphaFoldDB" id="A0A2G5NP07"/>
<dbReference type="GO" id="GO:0006085">
    <property type="term" value="P:acetyl-CoA biosynthetic process"/>
    <property type="evidence" value="ECO:0007669"/>
    <property type="project" value="UniProtKB-UniRule"/>
</dbReference>
<accession>A0A2G5NP07</accession>
<proteinExistence type="inferred from homology"/>
<keyword evidence="9" id="KW-1185">Reference proteome</keyword>
<feature type="site" description="Transition state stabilizer" evidence="6">
    <location>
        <position position="240"/>
    </location>
</feature>
<keyword evidence="5 6" id="KW-0067">ATP-binding</keyword>
<dbReference type="GO" id="GO:0008776">
    <property type="term" value="F:acetate kinase activity"/>
    <property type="evidence" value="ECO:0007669"/>
    <property type="project" value="UniProtKB-UniRule"/>
</dbReference>
<gene>
    <name evidence="6" type="primary">ackA</name>
    <name evidence="8" type="ORF">BFS35_000630</name>
</gene>
<dbReference type="Proteomes" id="UP000229523">
    <property type="component" value="Unassembled WGS sequence"/>
</dbReference>
<dbReference type="Pfam" id="PF00871">
    <property type="entry name" value="Acetate_kinase"/>
    <property type="match status" value="1"/>
</dbReference>
<feature type="active site" description="Proton donor/acceptor" evidence="6">
    <location>
        <position position="146"/>
    </location>
</feature>
<feature type="site" description="Transition state stabilizer" evidence="6">
    <location>
        <position position="178"/>
    </location>
</feature>
<dbReference type="CDD" id="cd24010">
    <property type="entry name" value="ASKHA_NBD_AcK_PK"/>
    <property type="match status" value="1"/>
</dbReference>
<dbReference type="PRINTS" id="PR00471">
    <property type="entry name" value="ACETATEKNASE"/>
</dbReference>
<evidence type="ECO:0000313" key="8">
    <source>
        <dbReference type="EMBL" id="RAI82221.1"/>
    </source>
</evidence>
<comment type="subunit">
    <text evidence="6">Homodimer.</text>
</comment>
<evidence type="ECO:0000256" key="6">
    <source>
        <dbReference type="HAMAP-Rule" id="MF_00020"/>
    </source>
</evidence>
<feature type="binding site" evidence="6">
    <location>
        <position position="89"/>
    </location>
    <ligand>
        <name>substrate</name>
    </ligand>
</feature>
<keyword evidence="2 6" id="KW-0808">Transferase</keyword>
<dbReference type="InterPro" id="IPR000890">
    <property type="entry name" value="Aliphatic_acid_kin_short-chain"/>
</dbReference>
<dbReference type="GO" id="GO:0006083">
    <property type="term" value="P:acetate metabolic process"/>
    <property type="evidence" value="ECO:0007669"/>
    <property type="project" value="TreeGrafter"/>
</dbReference>